<dbReference type="AlphaFoldDB" id="A0A2P8CZ72"/>
<keyword evidence="3" id="KW-0808">Transferase</keyword>
<accession>A0A2P8CZ72</accession>
<dbReference type="PANTHER" id="PTHR35526">
    <property type="entry name" value="ANTI-SIGMA-F FACTOR RSBW-RELATED"/>
    <property type="match status" value="1"/>
</dbReference>
<keyword evidence="1" id="KW-0723">Serine/threonine-protein kinase</keyword>
<dbReference type="Pfam" id="PF13581">
    <property type="entry name" value="HATPase_c_2"/>
    <property type="match status" value="1"/>
</dbReference>
<protein>
    <submittedName>
        <fullName evidence="3">Anti-sigma regulatory factor (Ser/Thr protein kinase)</fullName>
    </submittedName>
</protein>
<feature type="domain" description="Histidine kinase/HSP90-like ATPase" evidence="2">
    <location>
        <begin position="16"/>
        <end position="118"/>
    </location>
</feature>
<dbReference type="CDD" id="cd16936">
    <property type="entry name" value="HATPase_RsbW-like"/>
    <property type="match status" value="1"/>
</dbReference>
<keyword evidence="3" id="KW-0418">Kinase</keyword>
<dbReference type="EMBL" id="PYGA01000023">
    <property type="protein sequence ID" value="PSK90269.1"/>
    <property type="molecule type" value="Genomic_DNA"/>
</dbReference>
<gene>
    <name evidence="3" type="ORF">CLV63_12398</name>
</gene>
<evidence type="ECO:0000313" key="4">
    <source>
        <dbReference type="Proteomes" id="UP000240542"/>
    </source>
</evidence>
<dbReference type="Gene3D" id="3.30.565.10">
    <property type="entry name" value="Histidine kinase-like ATPase, C-terminal domain"/>
    <property type="match status" value="1"/>
</dbReference>
<dbReference type="SUPFAM" id="SSF55874">
    <property type="entry name" value="ATPase domain of HSP90 chaperone/DNA topoisomerase II/histidine kinase"/>
    <property type="match status" value="1"/>
</dbReference>
<proteinExistence type="predicted"/>
<evidence type="ECO:0000256" key="1">
    <source>
        <dbReference type="ARBA" id="ARBA00022527"/>
    </source>
</evidence>
<evidence type="ECO:0000313" key="3">
    <source>
        <dbReference type="EMBL" id="PSK90269.1"/>
    </source>
</evidence>
<dbReference type="Proteomes" id="UP000240542">
    <property type="component" value="Unassembled WGS sequence"/>
</dbReference>
<organism evidence="3 4">
    <name type="scientific">Murinocardiopsis flavida</name>
    <dbReference type="NCBI Taxonomy" id="645275"/>
    <lineage>
        <taxon>Bacteria</taxon>
        <taxon>Bacillati</taxon>
        <taxon>Actinomycetota</taxon>
        <taxon>Actinomycetes</taxon>
        <taxon>Streptosporangiales</taxon>
        <taxon>Nocardiopsidaceae</taxon>
        <taxon>Murinocardiopsis</taxon>
    </lineage>
</organism>
<sequence length="151" mass="15732">MTAVLDRACTWLPGAESSIRTARGWAAATLAAVTPPLPAPVIDDAVLIISELATNAVRHTRSGRGGTYALTLETDPDHVRIWVMDEGAAAIPFPRCADRDHDEEGGRGLAIIQACADESGPVVTATATGYTAAIHLTTPGTRSGGGRSCRR</sequence>
<dbReference type="InterPro" id="IPR050267">
    <property type="entry name" value="Anti-sigma-factor_SerPK"/>
</dbReference>
<dbReference type="RefSeq" id="WP_170134328.1">
    <property type="nucleotide sequence ID" value="NZ_PYGA01000023.1"/>
</dbReference>
<dbReference type="InterPro" id="IPR036890">
    <property type="entry name" value="HATPase_C_sf"/>
</dbReference>
<name>A0A2P8CZ72_9ACTN</name>
<evidence type="ECO:0000259" key="2">
    <source>
        <dbReference type="Pfam" id="PF13581"/>
    </source>
</evidence>
<dbReference type="PANTHER" id="PTHR35526:SF3">
    <property type="entry name" value="ANTI-SIGMA-F FACTOR RSBW"/>
    <property type="match status" value="1"/>
</dbReference>
<dbReference type="InterPro" id="IPR003594">
    <property type="entry name" value="HATPase_dom"/>
</dbReference>
<dbReference type="GO" id="GO:0004674">
    <property type="term" value="F:protein serine/threonine kinase activity"/>
    <property type="evidence" value="ECO:0007669"/>
    <property type="project" value="UniProtKB-KW"/>
</dbReference>
<reference evidence="3 4" key="1">
    <citation type="submission" date="2018-03" db="EMBL/GenBank/DDBJ databases">
        <title>Genomic Encyclopedia of Archaeal and Bacterial Type Strains, Phase II (KMG-II): from individual species to whole genera.</title>
        <authorList>
            <person name="Goeker M."/>
        </authorList>
    </citation>
    <scope>NUCLEOTIDE SEQUENCE [LARGE SCALE GENOMIC DNA]</scope>
    <source>
        <strain evidence="3 4">DSM 45312</strain>
    </source>
</reference>
<comment type="caution">
    <text evidence="3">The sequence shown here is derived from an EMBL/GenBank/DDBJ whole genome shotgun (WGS) entry which is preliminary data.</text>
</comment>
<keyword evidence="4" id="KW-1185">Reference proteome</keyword>